<evidence type="ECO:0000313" key="1">
    <source>
        <dbReference type="EMBL" id="EPE30736.1"/>
    </source>
</evidence>
<dbReference type="GeneID" id="19462758"/>
<keyword evidence="2" id="KW-1185">Reference proteome</keyword>
<dbReference type="KEGG" id="glz:GLAREA_03703"/>
<dbReference type="HOGENOM" id="CLU_1547737_0_0_1"/>
<reference evidence="1 2" key="1">
    <citation type="journal article" date="2013" name="BMC Genomics">
        <title>Genomics-driven discovery of the pneumocandin biosynthetic gene cluster in the fungus Glarea lozoyensis.</title>
        <authorList>
            <person name="Chen L."/>
            <person name="Yue Q."/>
            <person name="Zhang X."/>
            <person name="Xiang M."/>
            <person name="Wang C."/>
            <person name="Li S."/>
            <person name="Che Y."/>
            <person name="Ortiz-Lopez F.J."/>
            <person name="Bills G.F."/>
            <person name="Liu X."/>
            <person name="An Z."/>
        </authorList>
    </citation>
    <scope>NUCLEOTIDE SEQUENCE [LARGE SCALE GENOMIC DNA]</scope>
    <source>
        <strain evidence="2">ATCC 20868 / MF5171</strain>
    </source>
</reference>
<accession>S3DFJ3</accession>
<evidence type="ECO:0000313" key="2">
    <source>
        <dbReference type="Proteomes" id="UP000016922"/>
    </source>
</evidence>
<dbReference type="AlphaFoldDB" id="S3DFJ3"/>
<protein>
    <submittedName>
        <fullName evidence="1">Uncharacterized protein</fullName>
    </submittedName>
</protein>
<gene>
    <name evidence="1" type="ORF">GLAREA_03703</name>
</gene>
<dbReference type="OrthoDB" id="10349040at2759"/>
<name>S3DFJ3_GLAL2</name>
<dbReference type="Proteomes" id="UP000016922">
    <property type="component" value="Unassembled WGS sequence"/>
</dbReference>
<dbReference type="RefSeq" id="XP_008082147.1">
    <property type="nucleotide sequence ID" value="XM_008083956.1"/>
</dbReference>
<proteinExistence type="predicted"/>
<sequence length="173" mass="19363">MSDGSQQHQSKRISRGIASHLPAPSTVIPCDRHVYIQVAKAKRRSCQQCAFNRIQDRRAGRAVEPSNTIRRTQWKCAICLVSLCKNKTEEYSDCWKQYHSRDYAKAFASSLISTDEDITPKDTREACDNTEDTANVEVTANTEYTTSLNVVPSVQETAYAGAEETANELEANI</sequence>
<organism evidence="1 2">
    <name type="scientific">Glarea lozoyensis (strain ATCC 20868 / MF5171)</name>
    <dbReference type="NCBI Taxonomy" id="1116229"/>
    <lineage>
        <taxon>Eukaryota</taxon>
        <taxon>Fungi</taxon>
        <taxon>Dikarya</taxon>
        <taxon>Ascomycota</taxon>
        <taxon>Pezizomycotina</taxon>
        <taxon>Leotiomycetes</taxon>
        <taxon>Helotiales</taxon>
        <taxon>Helotiaceae</taxon>
        <taxon>Glarea</taxon>
    </lineage>
</organism>
<dbReference type="EMBL" id="KE145363">
    <property type="protein sequence ID" value="EPE30736.1"/>
    <property type="molecule type" value="Genomic_DNA"/>
</dbReference>